<dbReference type="Pfam" id="PF06966">
    <property type="entry name" value="DUF1295"/>
    <property type="match status" value="1"/>
</dbReference>
<feature type="compositionally biased region" description="Polar residues" evidence="1">
    <location>
        <begin position="313"/>
        <end position="327"/>
    </location>
</feature>
<dbReference type="Gene3D" id="1.20.120.1630">
    <property type="match status" value="1"/>
</dbReference>
<dbReference type="Proteomes" id="UP000749559">
    <property type="component" value="Unassembled WGS sequence"/>
</dbReference>
<accession>A0A8J1XQV9</accession>
<feature type="transmembrane region" description="Helical" evidence="2">
    <location>
        <begin position="63"/>
        <end position="82"/>
    </location>
</feature>
<dbReference type="PROSITE" id="PS50244">
    <property type="entry name" value="S5A_REDUCTASE"/>
    <property type="match status" value="1"/>
</dbReference>
<comment type="caution">
    <text evidence="3">The sequence shown here is derived from an EMBL/GenBank/DDBJ whole genome shotgun (WGS) entry which is preliminary data.</text>
</comment>
<evidence type="ECO:0000256" key="2">
    <source>
        <dbReference type="SAM" id="Phobius"/>
    </source>
</evidence>
<feature type="region of interest" description="Disordered" evidence="1">
    <location>
        <begin position="298"/>
        <end position="338"/>
    </location>
</feature>
<evidence type="ECO:0000256" key="1">
    <source>
        <dbReference type="SAM" id="MobiDB-lite"/>
    </source>
</evidence>
<feature type="transmembrane region" description="Helical" evidence="2">
    <location>
        <begin position="6"/>
        <end position="26"/>
    </location>
</feature>
<keyword evidence="2" id="KW-1133">Transmembrane helix</keyword>
<dbReference type="OrthoDB" id="67965at2759"/>
<keyword evidence="2" id="KW-0472">Membrane</keyword>
<dbReference type="PANTHER" id="PTHR32251">
    <property type="entry name" value="3-OXO-5-ALPHA-STEROID 4-DEHYDROGENASE"/>
    <property type="match status" value="1"/>
</dbReference>
<feature type="transmembrane region" description="Helical" evidence="2">
    <location>
        <begin position="103"/>
        <end position="125"/>
    </location>
</feature>
<evidence type="ECO:0000313" key="4">
    <source>
        <dbReference type="Proteomes" id="UP000749559"/>
    </source>
</evidence>
<dbReference type="GO" id="GO:0016020">
    <property type="term" value="C:membrane"/>
    <property type="evidence" value="ECO:0007669"/>
    <property type="project" value="TreeGrafter"/>
</dbReference>
<feature type="transmembrane region" description="Helical" evidence="2">
    <location>
        <begin position="215"/>
        <end position="235"/>
    </location>
</feature>
<proteinExistence type="predicted"/>
<dbReference type="PANTHER" id="PTHR32251:SF15">
    <property type="entry name" value="3-OXO-5-ALPHA-STEROID 4-DEHYDROGENASE (DUF1295)"/>
    <property type="match status" value="1"/>
</dbReference>
<feature type="compositionally biased region" description="Basic and acidic residues" evidence="1">
    <location>
        <begin position="328"/>
        <end position="338"/>
    </location>
</feature>
<evidence type="ECO:0000313" key="3">
    <source>
        <dbReference type="EMBL" id="CAH1779485.1"/>
    </source>
</evidence>
<dbReference type="InterPro" id="IPR010721">
    <property type="entry name" value="UstE-like"/>
</dbReference>
<dbReference type="AlphaFoldDB" id="A0A8J1XQV9"/>
<gene>
    <name evidence="3" type="ORF">OFUS_LOCUS6290</name>
</gene>
<feature type="transmembrane region" description="Helical" evidence="2">
    <location>
        <begin position="190"/>
        <end position="209"/>
    </location>
</feature>
<organism evidence="3 4">
    <name type="scientific">Owenia fusiformis</name>
    <name type="common">Polychaete worm</name>
    <dbReference type="NCBI Taxonomy" id="6347"/>
    <lineage>
        <taxon>Eukaryota</taxon>
        <taxon>Metazoa</taxon>
        <taxon>Spiralia</taxon>
        <taxon>Lophotrochozoa</taxon>
        <taxon>Annelida</taxon>
        <taxon>Polychaeta</taxon>
        <taxon>Sedentaria</taxon>
        <taxon>Canalipalpata</taxon>
        <taxon>Sabellida</taxon>
        <taxon>Oweniida</taxon>
        <taxon>Oweniidae</taxon>
        <taxon>Owenia</taxon>
    </lineage>
</organism>
<name>A0A8J1XQV9_OWEFU</name>
<reference evidence="3" key="1">
    <citation type="submission" date="2022-03" db="EMBL/GenBank/DDBJ databases">
        <authorList>
            <person name="Martin C."/>
        </authorList>
    </citation>
    <scope>NUCLEOTIDE SEQUENCE</scope>
</reference>
<keyword evidence="2" id="KW-0812">Transmembrane</keyword>
<feature type="transmembrane region" description="Helical" evidence="2">
    <location>
        <begin position="137"/>
        <end position="159"/>
    </location>
</feature>
<protein>
    <submittedName>
        <fullName evidence="3">Uncharacterized protein</fullName>
    </submittedName>
</protein>
<dbReference type="EMBL" id="CAIIXF020000003">
    <property type="protein sequence ID" value="CAH1779485.1"/>
    <property type="molecule type" value="Genomic_DNA"/>
</dbReference>
<sequence length="338" mass="38052">MYIFDENNLAICAIVTVGMQLVFFLVAAGFKFDKVTDFAGGTNFVVLALLTFFLAQTWNVRQIYVTAFIVVWGLRLSGYLLYRIIKIGEDKRFDDKRTDCLRFAGFWTFQAFWVFTVSLPVIFVNAPSSASKPNANIWTPMDIVGIVMFVIGLAVETVADMQKFNFRNNPDNKGKWCDVGLWKVSRHPNYYGELTLWWGMFIISTSILTGPQWTAVLGPLFITAILLFLSGIPMLEKSSDERYSKNPDYLEYKQATSPLIPLPPSLYKKLNYGLKCFVCCEFPLYNYLNKTGDVETGTSEIGGSTGGDENEANGATTQPKPNGNQANERTRIITPEKI</sequence>
<feature type="transmembrane region" description="Helical" evidence="2">
    <location>
        <begin position="38"/>
        <end position="57"/>
    </location>
</feature>
<keyword evidence="4" id="KW-1185">Reference proteome</keyword>